<dbReference type="GO" id="GO:0046872">
    <property type="term" value="F:metal ion binding"/>
    <property type="evidence" value="ECO:0007669"/>
    <property type="project" value="UniProtKB-KW"/>
</dbReference>
<reference evidence="6" key="1">
    <citation type="submission" date="2019-08" db="EMBL/GenBank/DDBJ databases">
        <title>The improved chromosome-level genome for the pearl oyster Pinctada fucata martensii using PacBio sequencing and Hi-C.</title>
        <authorList>
            <person name="Zheng Z."/>
        </authorList>
    </citation>
    <scope>NUCLEOTIDE SEQUENCE</scope>
    <source>
        <strain evidence="6">ZZ-2019</strain>
        <tissue evidence="6">Adductor muscle</tissue>
    </source>
</reference>
<dbReference type="Gene3D" id="1.10.490.10">
    <property type="entry name" value="Globins"/>
    <property type="match status" value="1"/>
</dbReference>
<proteinExistence type="inferred from homology"/>
<dbReference type="Pfam" id="PF00042">
    <property type="entry name" value="Globin"/>
    <property type="match status" value="1"/>
</dbReference>
<dbReference type="InterPro" id="IPR000971">
    <property type="entry name" value="Globin"/>
</dbReference>
<dbReference type="PANTHER" id="PTHR46458:SF2">
    <property type="entry name" value="X GLOBIN"/>
    <property type="match status" value="1"/>
</dbReference>
<dbReference type="InterPro" id="IPR009050">
    <property type="entry name" value="Globin-like_sf"/>
</dbReference>
<dbReference type="PANTHER" id="PTHR46458">
    <property type="entry name" value="BLR2807 PROTEIN"/>
    <property type="match status" value="1"/>
</dbReference>
<protein>
    <recommendedName>
        <fullName evidence="5">Globin domain-containing protein</fullName>
    </recommendedName>
</protein>
<keyword evidence="3" id="KW-0408">Iron</keyword>
<comment type="similarity">
    <text evidence="4">Belongs to the globin family.</text>
</comment>
<name>A0AA89BT30_PINIB</name>
<evidence type="ECO:0000256" key="3">
    <source>
        <dbReference type="ARBA" id="ARBA00023004"/>
    </source>
</evidence>
<gene>
    <name evidence="6" type="ORF">FSP39_014452</name>
</gene>
<dbReference type="PRINTS" id="PR00188">
    <property type="entry name" value="PLANTGLOBIN"/>
</dbReference>
<evidence type="ECO:0000313" key="6">
    <source>
        <dbReference type="EMBL" id="KAK3093355.1"/>
    </source>
</evidence>
<comment type="caution">
    <text evidence="6">The sequence shown here is derived from an EMBL/GenBank/DDBJ whole genome shotgun (WGS) entry which is preliminary data.</text>
</comment>
<keyword evidence="4" id="KW-0813">Transport</keyword>
<keyword evidence="1 4" id="KW-0349">Heme</keyword>
<keyword evidence="2" id="KW-0479">Metal-binding</keyword>
<evidence type="ECO:0000256" key="4">
    <source>
        <dbReference type="RuleBase" id="RU000356"/>
    </source>
</evidence>
<evidence type="ECO:0000256" key="1">
    <source>
        <dbReference type="ARBA" id="ARBA00022617"/>
    </source>
</evidence>
<dbReference type="PROSITE" id="PS01033">
    <property type="entry name" value="GLOBIN"/>
    <property type="match status" value="1"/>
</dbReference>
<dbReference type="Proteomes" id="UP001186944">
    <property type="component" value="Unassembled WGS sequence"/>
</dbReference>
<dbReference type="InterPro" id="IPR012292">
    <property type="entry name" value="Globin/Proto"/>
</dbReference>
<accession>A0AA89BT30</accession>
<dbReference type="GO" id="GO:0019825">
    <property type="term" value="F:oxygen binding"/>
    <property type="evidence" value="ECO:0007669"/>
    <property type="project" value="InterPro"/>
</dbReference>
<dbReference type="GO" id="GO:0005344">
    <property type="term" value="F:oxygen carrier activity"/>
    <property type="evidence" value="ECO:0007669"/>
    <property type="project" value="UniProtKB-KW"/>
</dbReference>
<evidence type="ECO:0000259" key="5">
    <source>
        <dbReference type="PROSITE" id="PS01033"/>
    </source>
</evidence>
<organism evidence="6 7">
    <name type="scientific">Pinctada imbricata</name>
    <name type="common">Atlantic pearl-oyster</name>
    <name type="synonym">Pinctada martensii</name>
    <dbReference type="NCBI Taxonomy" id="66713"/>
    <lineage>
        <taxon>Eukaryota</taxon>
        <taxon>Metazoa</taxon>
        <taxon>Spiralia</taxon>
        <taxon>Lophotrochozoa</taxon>
        <taxon>Mollusca</taxon>
        <taxon>Bivalvia</taxon>
        <taxon>Autobranchia</taxon>
        <taxon>Pteriomorphia</taxon>
        <taxon>Pterioida</taxon>
        <taxon>Pterioidea</taxon>
        <taxon>Pteriidae</taxon>
        <taxon>Pinctada</taxon>
    </lineage>
</organism>
<keyword evidence="7" id="KW-1185">Reference proteome</keyword>
<feature type="domain" description="Globin" evidence="5">
    <location>
        <begin position="34"/>
        <end position="181"/>
    </location>
</feature>
<keyword evidence="4" id="KW-0561">Oxygen transport</keyword>
<dbReference type="SUPFAM" id="SSF46458">
    <property type="entry name" value="Globin-like"/>
    <property type="match status" value="1"/>
</dbReference>
<sequence>MGCQITCGKKQEPPALDKEVQSSEVPTMNIAREKFTDEQKEIVRETWNIVREDIAKIGVVTFLRLFEKNPDLKDLFVPFRGMDMNQLRQHEGLREHGLRVMGSIEKCVARIDSPRRFDAMLTELGHKHVVFNIKPDYFELLGPQLITAIKPAIGEKWTPEVEEAWMNFYHLIVYTMRVAMVS</sequence>
<dbReference type="EMBL" id="VSWD01000009">
    <property type="protein sequence ID" value="KAK3093355.1"/>
    <property type="molecule type" value="Genomic_DNA"/>
</dbReference>
<evidence type="ECO:0000313" key="7">
    <source>
        <dbReference type="Proteomes" id="UP001186944"/>
    </source>
</evidence>
<evidence type="ECO:0000256" key="2">
    <source>
        <dbReference type="ARBA" id="ARBA00022723"/>
    </source>
</evidence>
<dbReference type="InterPro" id="IPR050532">
    <property type="entry name" value="Globin-like_OT"/>
</dbReference>
<dbReference type="GO" id="GO:0020037">
    <property type="term" value="F:heme binding"/>
    <property type="evidence" value="ECO:0007669"/>
    <property type="project" value="InterPro"/>
</dbReference>
<dbReference type="AlphaFoldDB" id="A0AA89BT30"/>